<feature type="region of interest" description="Disordered" evidence="3">
    <location>
        <begin position="615"/>
        <end position="646"/>
    </location>
</feature>
<feature type="region of interest" description="Disordered" evidence="3">
    <location>
        <begin position="790"/>
        <end position="859"/>
    </location>
</feature>
<evidence type="ECO:0000259" key="5">
    <source>
        <dbReference type="PROSITE" id="PS51525"/>
    </source>
</evidence>
<evidence type="ECO:0000256" key="1">
    <source>
        <dbReference type="ARBA" id="ARBA00023117"/>
    </source>
</evidence>
<keyword evidence="1 2" id="KW-0103">Bromodomain</keyword>
<feature type="compositionally biased region" description="Low complexity" evidence="3">
    <location>
        <begin position="189"/>
        <end position="201"/>
    </location>
</feature>
<evidence type="ECO:0000313" key="7">
    <source>
        <dbReference type="Proteomes" id="UP000799302"/>
    </source>
</evidence>
<dbReference type="PRINTS" id="PR00503">
    <property type="entry name" value="BROMODOMAIN"/>
</dbReference>
<feature type="region of interest" description="Disordered" evidence="3">
    <location>
        <begin position="668"/>
        <end position="722"/>
    </location>
</feature>
<dbReference type="OrthoDB" id="784962at2759"/>
<dbReference type="PANTHER" id="PTHR22880">
    <property type="entry name" value="FALZ-RELATED BROMODOMAIN-CONTAINING PROTEINS"/>
    <property type="match status" value="1"/>
</dbReference>
<dbReference type="SUPFAM" id="SSF47370">
    <property type="entry name" value="Bromodomain"/>
    <property type="match status" value="2"/>
</dbReference>
<dbReference type="PROSITE" id="PS50014">
    <property type="entry name" value="BROMODOMAIN_2"/>
    <property type="match status" value="2"/>
</dbReference>
<gene>
    <name evidence="6" type="ORF">BT63DRAFT_425600</name>
</gene>
<feature type="compositionally biased region" description="Basic residues" evidence="3">
    <location>
        <begin position="707"/>
        <end position="717"/>
    </location>
</feature>
<dbReference type="InterPro" id="IPR050935">
    <property type="entry name" value="Bromo_chromatin_reader"/>
</dbReference>
<feature type="compositionally biased region" description="Low complexity" evidence="3">
    <location>
        <begin position="251"/>
        <end position="260"/>
    </location>
</feature>
<feature type="domain" description="NET" evidence="5">
    <location>
        <begin position="708"/>
        <end position="790"/>
    </location>
</feature>
<evidence type="ECO:0000256" key="2">
    <source>
        <dbReference type="PROSITE-ProRule" id="PRU00035"/>
    </source>
</evidence>
<dbReference type="InterPro" id="IPR027353">
    <property type="entry name" value="NET_dom"/>
</dbReference>
<feature type="compositionally biased region" description="Polar residues" evidence="3">
    <location>
        <begin position="828"/>
        <end position="859"/>
    </location>
</feature>
<reference evidence="6" key="1">
    <citation type="journal article" date="2020" name="Stud. Mycol.">
        <title>101 Dothideomycetes genomes: a test case for predicting lifestyles and emergence of pathogens.</title>
        <authorList>
            <person name="Haridas S."/>
            <person name="Albert R."/>
            <person name="Binder M."/>
            <person name="Bloem J."/>
            <person name="Labutti K."/>
            <person name="Salamov A."/>
            <person name="Andreopoulos B."/>
            <person name="Baker S."/>
            <person name="Barry K."/>
            <person name="Bills G."/>
            <person name="Bluhm B."/>
            <person name="Cannon C."/>
            <person name="Castanera R."/>
            <person name="Culley D."/>
            <person name="Daum C."/>
            <person name="Ezra D."/>
            <person name="Gonzalez J."/>
            <person name="Henrissat B."/>
            <person name="Kuo A."/>
            <person name="Liang C."/>
            <person name="Lipzen A."/>
            <person name="Lutzoni F."/>
            <person name="Magnuson J."/>
            <person name="Mondo S."/>
            <person name="Nolan M."/>
            <person name="Ohm R."/>
            <person name="Pangilinan J."/>
            <person name="Park H.-J."/>
            <person name="Ramirez L."/>
            <person name="Alfaro M."/>
            <person name="Sun H."/>
            <person name="Tritt A."/>
            <person name="Yoshinaga Y."/>
            <person name="Zwiers L.-H."/>
            <person name="Turgeon B."/>
            <person name="Goodwin S."/>
            <person name="Spatafora J."/>
            <person name="Crous P."/>
            <person name="Grigoriev I."/>
        </authorList>
    </citation>
    <scope>NUCLEOTIDE SEQUENCE</scope>
    <source>
        <strain evidence="6">CBS 115976</strain>
    </source>
</reference>
<dbReference type="SMART" id="SM00297">
    <property type="entry name" value="BROMO"/>
    <property type="match status" value="2"/>
</dbReference>
<dbReference type="GO" id="GO:0006355">
    <property type="term" value="P:regulation of DNA-templated transcription"/>
    <property type="evidence" value="ECO:0007669"/>
    <property type="project" value="TreeGrafter"/>
</dbReference>
<name>A0A6A6U7N8_9PEZI</name>
<sequence>MSESPAVVGSISAENTKMDLDSQTNGDANGHVQEPVTSKPSVPVAINGQANGDGEDVVMDDAHDIPNGKAVEGGVDAEESVAPAVSVVEPKPQPERVASAEPIIPEDPTIDTAPIQETDAVPPPIEQPTSDVRDEPVSLEPTTTAAELSPEPMVVDENPIDNQQAETINPLDNPAEAPNGDKEEQAEIPKPQSSAKPQSSSNTLVAGQSLEMRMPRAAGQVRPRDDDEDNEPDAKRAKTTPDVTGSANVSGDTATAGAATEDAETNASVMAPPPGPTVPLQFDTNQMTKAQHRFLLDSLRKTKKTKAALPFLSPVDHVSLGLPTYPDVIKNPMDISTVEEKLKKEAYASANDFWQDMDLMVQNALTFNGPTHAVSYSGVNLRQYFAKLMQTLPTGDGSHDAQKKKAQPPTKTMPPRRESRTAAMAKVNPPTNPSPPTGTPAPKAVTPKAKPDPPKRQESYVDANGVPAIRRDSESSRPKREIIKPPSKDLVYTSVTNKDRKRKQPRLELEFCEEVIKELKKAKISAHSHYFMSAVDTVALNIPHYNKIVKKPMDFGTIDKKLQDGAYKNAKEFHADAELVFKNCFLFNAPGDLVHTAGQKTQEAFEQAWTKKDEWIANNQPPSEPPSDADSDEESEESEGEGKDEQLRRMMDLQKQIAALSAEVISLSSAHTQSKGKKKDKKVKVEGSKKTKRGSTSLGALTQKTSTKTKKPPKPKRLSLEQKRYVSDGIADLDEANMRKAVQMIRNGVPKLRDVHDDELELDVDEIPDHVLHDLLKFVKNYRRNTGTDVAEDEDYEESALPKQHSTTQRKKSKPMSAREQESKIAQVKQQLQRFDNQSGSENGNNDGKRQAISSAQNQASRLDIGTASAGGNVNVNGNSVSPHRMLGGGRSGYDRAAFSSASIPMASKPVIGNFTVLSALLGLSFCPPCCKFQS</sequence>
<accession>A0A6A6U7N8</accession>
<dbReference type="InterPro" id="IPR036427">
    <property type="entry name" value="Bromodomain-like_sf"/>
</dbReference>
<feature type="region of interest" description="Disordered" evidence="3">
    <location>
        <begin position="1"/>
        <end position="273"/>
    </location>
</feature>
<dbReference type="PANTHER" id="PTHR22880:SF225">
    <property type="entry name" value="BROMODOMAIN-CONTAINING PROTEIN BET-1-RELATED"/>
    <property type="match status" value="1"/>
</dbReference>
<feature type="compositionally biased region" description="Basic and acidic residues" evidence="3">
    <location>
        <begin position="469"/>
        <end position="485"/>
    </location>
</feature>
<dbReference type="InterPro" id="IPR038336">
    <property type="entry name" value="NET_sf"/>
</dbReference>
<dbReference type="PROSITE" id="PS51525">
    <property type="entry name" value="NET"/>
    <property type="match status" value="1"/>
</dbReference>
<dbReference type="InterPro" id="IPR001487">
    <property type="entry name" value="Bromodomain"/>
</dbReference>
<evidence type="ECO:0000259" key="4">
    <source>
        <dbReference type="PROSITE" id="PS50014"/>
    </source>
</evidence>
<protein>
    <submittedName>
        <fullName evidence="6">Bromodomain-containing protein</fullName>
    </submittedName>
</protein>
<dbReference type="Gene3D" id="1.20.920.10">
    <property type="entry name" value="Bromodomain-like"/>
    <property type="match status" value="2"/>
</dbReference>
<feature type="compositionally biased region" description="Polar residues" evidence="3">
    <location>
        <begin position="241"/>
        <end position="250"/>
    </location>
</feature>
<dbReference type="Pfam" id="PF17035">
    <property type="entry name" value="BET"/>
    <property type="match status" value="1"/>
</dbReference>
<feature type="region of interest" description="Disordered" evidence="3">
    <location>
        <begin position="392"/>
        <end position="485"/>
    </location>
</feature>
<proteinExistence type="predicted"/>
<dbReference type="GO" id="GO:0000785">
    <property type="term" value="C:chromatin"/>
    <property type="evidence" value="ECO:0007669"/>
    <property type="project" value="TreeGrafter"/>
</dbReference>
<dbReference type="Proteomes" id="UP000799302">
    <property type="component" value="Unassembled WGS sequence"/>
</dbReference>
<dbReference type="Pfam" id="PF00439">
    <property type="entry name" value="Bromodomain"/>
    <property type="match status" value="2"/>
</dbReference>
<feature type="compositionally biased region" description="Pro residues" evidence="3">
    <location>
        <begin position="430"/>
        <end position="439"/>
    </location>
</feature>
<dbReference type="GO" id="GO:0006338">
    <property type="term" value="P:chromatin remodeling"/>
    <property type="evidence" value="ECO:0007669"/>
    <property type="project" value="TreeGrafter"/>
</dbReference>
<dbReference type="GO" id="GO:0005634">
    <property type="term" value="C:nucleus"/>
    <property type="evidence" value="ECO:0007669"/>
    <property type="project" value="TreeGrafter"/>
</dbReference>
<organism evidence="6 7">
    <name type="scientific">Microthyrium microscopicum</name>
    <dbReference type="NCBI Taxonomy" id="703497"/>
    <lineage>
        <taxon>Eukaryota</taxon>
        <taxon>Fungi</taxon>
        <taxon>Dikarya</taxon>
        <taxon>Ascomycota</taxon>
        <taxon>Pezizomycotina</taxon>
        <taxon>Dothideomycetes</taxon>
        <taxon>Dothideomycetes incertae sedis</taxon>
        <taxon>Microthyriales</taxon>
        <taxon>Microthyriaceae</taxon>
        <taxon>Microthyrium</taxon>
    </lineage>
</organism>
<feature type="compositionally biased region" description="Polar residues" evidence="3">
    <location>
        <begin position="694"/>
        <end position="703"/>
    </location>
</feature>
<feature type="compositionally biased region" description="Low complexity" evidence="3">
    <location>
        <begin position="80"/>
        <end position="90"/>
    </location>
</feature>
<feature type="compositionally biased region" description="Acidic residues" evidence="3">
    <location>
        <begin position="627"/>
        <end position="639"/>
    </location>
</feature>
<evidence type="ECO:0000256" key="3">
    <source>
        <dbReference type="SAM" id="MobiDB-lite"/>
    </source>
</evidence>
<dbReference type="AlphaFoldDB" id="A0A6A6U7N8"/>
<dbReference type="EMBL" id="MU004236">
    <property type="protein sequence ID" value="KAF2668269.1"/>
    <property type="molecule type" value="Genomic_DNA"/>
</dbReference>
<feature type="domain" description="Bromo" evidence="4">
    <location>
        <begin position="303"/>
        <end position="375"/>
    </location>
</feature>
<feature type="compositionally biased region" description="Basic and acidic residues" evidence="3">
    <location>
        <begin position="449"/>
        <end position="459"/>
    </location>
</feature>
<feature type="domain" description="Bromo" evidence="4">
    <location>
        <begin position="523"/>
        <end position="595"/>
    </location>
</feature>
<dbReference type="Gene3D" id="1.20.1270.220">
    <property type="match status" value="1"/>
</dbReference>
<evidence type="ECO:0000313" key="6">
    <source>
        <dbReference type="EMBL" id="KAF2668269.1"/>
    </source>
</evidence>
<keyword evidence="7" id="KW-1185">Reference proteome</keyword>